<protein>
    <recommendedName>
        <fullName evidence="4">DUF3953 domain-containing protein</fullName>
    </recommendedName>
</protein>
<gene>
    <name evidence="2" type="ORF">AP3564_07095</name>
</gene>
<evidence type="ECO:0000313" key="3">
    <source>
        <dbReference type="Proteomes" id="UP000214606"/>
    </source>
</evidence>
<keyword evidence="1" id="KW-1133">Transmembrane helix</keyword>
<evidence type="ECO:0000256" key="1">
    <source>
        <dbReference type="SAM" id="Phobius"/>
    </source>
</evidence>
<keyword evidence="1" id="KW-0472">Membrane</keyword>
<sequence>MSAKFANFLSTALFFLALIVIVLTKNLYLGLFPLILSMFILAWQLGGKINNKMLKFIFLGFEFLFLFILSFFLINHLLTRGI</sequence>
<keyword evidence="1" id="KW-0812">Transmembrane</keyword>
<evidence type="ECO:0008006" key="4">
    <source>
        <dbReference type="Google" id="ProtNLM"/>
    </source>
</evidence>
<organism evidence="2 3">
    <name type="scientific">Aeribacillus pallidus</name>
    <dbReference type="NCBI Taxonomy" id="33936"/>
    <lineage>
        <taxon>Bacteria</taxon>
        <taxon>Bacillati</taxon>
        <taxon>Bacillota</taxon>
        <taxon>Bacilli</taxon>
        <taxon>Bacillales</taxon>
        <taxon>Bacillaceae</taxon>
        <taxon>Aeribacillus</taxon>
    </lineage>
</organism>
<accession>A0A223E465</accession>
<name>A0A223E465_9BACI</name>
<feature type="transmembrane region" description="Helical" evidence="1">
    <location>
        <begin position="5"/>
        <end position="22"/>
    </location>
</feature>
<dbReference type="AlphaFoldDB" id="A0A223E465"/>
<dbReference type="EMBL" id="CP017703">
    <property type="protein sequence ID" value="ASS90029.1"/>
    <property type="molecule type" value="Genomic_DNA"/>
</dbReference>
<dbReference type="KEGG" id="apak:AP3564_07095"/>
<dbReference type="Proteomes" id="UP000214606">
    <property type="component" value="Chromosome"/>
</dbReference>
<reference evidence="2 3" key="1">
    <citation type="submission" date="2016-10" db="EMBL/GenBank/DDBJ databases">
        <title>The whole genome sequencing and assembly of Aeribacillus pallidus KCTC3564 strain.</title>
        <authorList>
            <person name="Lee Y.-J."/>
            <person name="Park M.-K."/>
            <person name="Yi H."/>
            <person name="Bahn Y.-S."/>
            <person name="Kim J.F."/>
            <person name="Lee D.-W."/>
        </authorList>
    </citation>
    <scope>NUCLEOTIDE SEQUENCE [LARGE SCALE GENOMIC DNA]</scope>
    <source>
        <strain evidence="2 3">KCTC3564</strain>
    </source>
</reference>
<proteinExistence type="predicted"/>
<evidence type="ECO:0000313" key="2">
    <source>
        <dbReference type="EMBL" id="ASS90029.1"/>
    </source>
</evidence>
<feature type="transmembrane region" description="Helical" evidence="1">
    <location>
        <begin position="57"/>
        <end position="78"/>
    </location>
</feature>
<feature type="transmembrane region" description="Helical" evidence="1">
    <location>
        <begin position="28"/>
        <end position="45"/>
    </location>
</feature>